<evidence type="ECO:0000256" key="2">
    <source>
        <dbReference type="SAM" id="Phobius"/>
    </source>
</evidence>
<feature type="region of interest" description="Disordered" evidence="1">
    <location>
        <begin position="89"/>
        <end position="112"/>
    </location>
</feature>
<dbReference type="AlphaFoldDB" id="A0A448YV49"/>
<feature type="transmembrane region" description="Helical" evidence="2">
    <location>
        <begin position="211"/>
        <end position="232"/>
    </location>
</feature>
<dbReference type="Pfam" id="PF11255">
    <property type="entry name" value="DUF3054"/>
    <property type="match status" value="1"/>
</dbReference>
<dbReference type="PANTHER" id="PTHR35283:SF3">
    <property type="entry name" value="T12C22.21 PROTEIN"/>
    <property type="match status" value="1"/>
</dbReference>
<evidence type="ECO:0000313" key="3">
    <source>
        <dbReference type="EMBL" id="VEU33663.1"/>
    </source>
</evidence>
<keyword evidence="2" id="KW-0472">Membrane</keyword>
<feature type="transmembrane region" description="Helical" evidence="2">
    <location>
        <begin position="187"/>
        <end position="204"/>
    </location>
</feature>
<keyword evidence="2" id="KW-1133">Transmembrane helix</keyword>
<evidence type="ECO:0000313" key="4">
    <source>
        <dbReference type="Proteomes" id="UP000291116"/>
    </source>
</evidence>
<dbReference type="EMBL" id="CAACVS010000005">
    <property type="protein sequence ID" value="VEU33663.1"/>
    <property type="molecule type" value="Genomic_DNA"/>
</dbReference>
<keyword evidence="4" id="KW-1185">Reference proteome</keyword>
<evidence type="ECO:0000256" key="1">
    <source>
        <dbReference type="SAM" id="MobiDB-lite"/>
    </source>
</evidence>
<name>A0A448YV49_9STRA</name>
<accession>A0A448YV49</accession>
<proteinExistence type="predicted"/>
<feature type="transmembrane region" description="Helical" evidence="2">
    <location>
        <begin position="20"/>
        <end position="39"/>
    </location>
</feature>
<keyword evidence="2" id="KW-0812">Transmembrane</keyword>
<dbReference type="InterPro" id="IPR021414">
    <property type="entry name" value="DUF3054"/>
</dbReference>
<reference evidence="3 4" key="1">
    <citation type="submission" date="2019-01" db="EMBL/GenBank/DDBJ databases">
        <authorList>
            <person name="Ferrante I. M."/>
        </authorList>
    </citation>
    <scope>NUCLEOTIDE SEQUENCE [LARGE SCALE GENOMIC DNA]</scope>
    <source>
        <strain evidence="3 4">B856</strain>
    </source>
</reference>
<dbReference type="OrthoDB" id="2015146at2759"/>
<sequence length="243" mass="25442">MRQHPEPPHEQRRRRRPNAAGIFSAAALLSRTVLLLLAAGRSHALVARKAKRPAGLFAGCCGRRPVVGPCAFLPAVPGKIAPARALTERRLSDTDEGDAAPATANKEGVPRSPLDRPVLSAIDAGALLVFAAIGKASHSGPDGSLDLLAVGATAAPFLAAWFLVAPLAGSYTPDATRDAKEAAVRAARGWILAVPLGCLLRGIAKGYVPPLPFVVVTMVSTLFLLCLGRVGYTVLSELYVEMF</sequence>
<dbReference type="PANTHER" id="PTHR35283">
    <property type="entry name" value="T12C22.21 PROTEIN"/>
    <property type="match status" value="1"/>
</dbReference>
<evidence type="ECO:0008006" key="5">
    <source>
        <dbReference type="Google" id="ProtNLM"/>
    </source>
</evidence>
<feature type="transmembrane region" description="Helical" evidence="2">
    <location>
        <begin position="145"/>
        <end position="167"/>
    </location>
</feature>
<dbReference type="Proteomes" id="UP000291116">
    <property type="component" value="Unassembled WGS sequence"/>
</dbReference>
<gene>
    <name evidence="3" type="ORF">PSNMU_V1.4_AUG-EV-PASAV3_0003520</name>
</gene>
<organism evidence="3 4">
    <name type="scientific">Pseudo-nitzschia multistriata</name>
    <dbReference type="NCBI Taxonomy" id="183589"/>
    <lineage>
        <taxon>Eukaryota</taxon>
        <taxon>Sar</taxon>
        <taxon>Stramenopiles</taxon>
        <taxon>Ochrophyta</taxon>
        <taxon>Bacillariophyta</taxon>
        <taxon>Bacillariophyceae</taxon>
        <taxon>Bacillariophycidae</taxon>
        <taxon>Bacillariales</taxon>
        <taxon>Bacillariaceae</taxon>
        <taxon>Pseudo-nitzschia</taxon>
    </lineage>
</organism>
<protein>
    <recommendedName>
        <fullName evidence="5">DUF3054 domain-containing protein</fullName>
    </recommendedName>
</protein>